<protein>
    <submittedName>
        <fullName evidence="5">Predicted xylanase/chitin deacetylase</fullName>
    </submittedName>
</protein>
<dbReference type="SUPFAM" id="SSF88713">
    <property type="entry name" value="Glycoside hydrolase/deacetylase"/>
    <property type="match status" value="1"/>
</dbReference>
<keyword evidence="3" id="KW-1133">Transmembrane helix</keyword>
<dbReference type="PANTHER" id="PTHR34216">
    <property type="match status" value="1"/>
</dbReference>
<dbReference type="PANTHER" id="PTHR34216:SF3">
    <property type="entry name" value="POLY-BETA-1,6-N-ACETYL-D-GLUCOSAMINE N-DEACETYLASE"/>
    <property type="match status" value="1"/>
</dbReference>
<keyword evidence="5" id="KW-0858">Xylan degradation</keyword>
<gene>
    <name evidence="5" type="ORF">SAMN00777080_5006</name>
</gene>
<proteinExistence type="predicted"/>
<dbReference type="STRING" id="758820.SAMN00777080_5006"/>
<dbReference type="Proteomes" id="UP000192333">
    <property type="component" value="Chromosome I"/>
</dbReference>
<dbReference type="GO" id="GO:0016798">
    <property type="term" value="F:hydrolase activity, acting on glycosyl bonds"/>
    <property type="evidence" value="ECO:0007669"/>
    <property type="project" value="UniProtKB-KW"/>
</dbReference>
<keyword evidence="5" id="KW-0119">Carbohydrate metabolism</keyword>
<dbReference type="GO" id="GO:0016810">
    <property type="term" value="F:hydrolase activity, acting on carbon-nitrogen (but not peptide) bonds"/>
    <property type="evidence" value="ECO:0007669"/>
    <property type="project" value="InterPro"/>
</dbReference>
<keyword evidence="5" id="KW-0378">Hydrolase</keyword>
<dbReference type="InterPro" id="IPR011330">
    <property type="entry name" value="Glyco_hydro/deAcase_b/a-brl"/>
</dbReference>
<dbReference type="InterPro" id="IPR002509">
    <property type="entry name" value="NODB_dom"/>
</dbReference>
<dbReference type="AlphaFoldDB" id="A0A1W2HC23"/>
<evidence type="ECO:0000256" key="3">
    <source>
        <dbReference type="SAM" id="Phobius"/>
    </source>
</evidence>
<evidence type="ECO:0000313" key="5">
    <source>
        <dbReference type="EMBL" id="SMD46321.1"/>
    </source>
</evidence>
<sequence>MKKPVEWLIKIIGFVIWHSAWIQHILIYLSGNRFRILYYHLVADEIPDYYFKNKGISVTDFKRQVKFYKKFYKFISLDEAIRLHDSGSNLKGYICLTTDDGFKQNYTTIAQILFEENIPATFFILPEMVDNKKLMWRNKLAVIQNSLTSLDSRILMHSFAKQNNLSLPKKNEKILSWTKRVFSMKDIEWLSDEFWKLAGMPDLNQYMEDNKPYLSKEQMLKLQEMGFSFGSHTLSHPYCNKLDFSELEHEIGGSVRLLSEILNSNINHFAYPFGVRPNPDLERKLIDGNLFGIVSLSGISNRLDNSNPLKWERDQQETGIYFAMFRFFVLPFFRKFIRKK</sequence>
<evidence type="ECO:0000256" key="1">
    <source>
        <dbReference type="ARBA" id="ARBA00004613"/>
    </source>
</evidence>
<keyword evidence="5" id="KW-0326">Glycosidase</keyword>
<evidence type="ECO:0000259" key="4">
    <source>
        <dbReference type="PROSITE" id="PS51677"/>
    </source>
</evidence>
<feature type="domain" description="NodB homology" evidence="4">
    <location>
        <begin position="92"/>
        <end position="340"/>
    </location>
</feature>
<dbReference type="Gene3D" id="3.20.20.370">
    <property type="entry name" value="Glycoside hydrolase/deacetylase"/>
    <property type="match status" value="1"/>
</dbReference>
<accession>A0A1W2HC23</accession>
<dbReference type="InterPro" id="IPR051398">
    <property type="entry name" value="Polysacch_Deacetylase"/>
</dbReference>
<evidence type="ECO:0000256" key="2">
    <source>
        <dbReference type="ARBA" id="ARBA00022729"/>
    </source>
</evidence>
<keyword evidence="5" id="KW-0624">Polysaccharide degradation</keyword>
<name>A0A1W2HC23_9BACT</name>
<comment type="subcellular location">
    <subcellularLocation>
        <location evidence="1">Secreted</location>
    </subcellularLocation>
</comment>
<reference evidence="6" key="1">
    <citation type="submission" date="2017-04" db="EMBL/GenBank/DDBJ databases">
        <authorList>
            <person name="Varghese N."/>
            <person name="Submissions S."/>
        </authorList>
    </citation>
    <scope>NUCLEOTIDE SEQUENCE [LARGE SCALE GENOMIC DNA]</scope>
    <source>
        <strain evidence="6">DSM 16537</strain>
    </source>
</reference>
<dbReference type="EMBL" id="LT838813">
    <property type="protein sequence ID" value="SMD46321.1"/>
    <property type="molecule type" value="Genomic_DNA"/>
</dbReference>
<organism evidence="5 6">
    <name type="scientific">Aquiflexum balticum DSM 16537</name>
    <dbReference type="NCBI Taxonomy" id="758820"/>
    <lineage>
        <taxon>Bacteria</taxon>
        <taxon>Pseudomonadati</taxon>
        <taxon>Bacteroidota</taxon>
        <taxon>Cytophagia</taxon>
        <taxon>Cytophagales</taxon>
        <taxon>Cyclobacteriaceae</taxon>
        <taxon>Aquiflexum</taxon>
    </lineage>
</organism>
<evidence type="ECO:0000313" key="6">
    <source>
        <dbReference type="Proteomes" id="UP000192333"/>
    </source>
</evidence>
<keyword evidence="3" id="KW-0812">Transmembrane</keyword>
<feature type="transmembrane region" description="Helical" evidence="3">
    <location>
        <begin position="7"/>
        <end position="29"/>
    </location>
</feature>
<dbReference type="OrthoDB" id="9778320at2"/>
<dbReference type="PROSITE" id="PS51677">
    <property type="entry name" value="NODB"/>
    <property type="match status" value="1"/>
</dbReference>
<keyword evidence="3" id="KW-0472">Membrane</keyword>
<keyword evidence="6" id="KW-1185">Reference proteome</keyword>
<keyword evidence="2" id="KW-0732">Signal</keyword>
<dbReference type="RefSeq" id="WP_084123239.1">
    <property type="nucleotide sequence ID" value="NZ_LT838813.1"/>
</dbReference>
<dbReference type="GO" id="GO:0045493">
    <property type="term" value="P:xylan catabolic process"/>
    <property type="evidence" value="ECO:0007669"/>
    <property type="project" value="UniProtKB-KW"/>
</dbReference>
<dbReference type="CDD" id="cd10918">
    <property type="entry name" value="CE4_NodB_like_5s_6s"/>
    <property type="match status" value="1"/>
</dbReference>
<dbReference type="Pfam" id="PF01522">
    <property type="entry name" value="Polysacc_deac_1"/>
    <property type="match status" value="1"/>
</dbReference>
<dbReference type="GO" id="GO:0005576">
    <property type="term" value="C:extracellular region"/>
    <property type="evidence" value="ECO:0007669"/>
    <property type="project" value="UniProtKB-SubCell"/>
</dbReference>